<evidence type="ECO:0000313" key="2">
    <source>
        <dbReference type="Proteomes" id="UP000032076"/>
    </source>
</evidence>
<accession>A0ABD4A233</accession>
<dbReference type="EMBL" id="JXLU01000147">
    <property type="protein sequence ID" value="KIO70327.1"/>
    <property type="molecule type" value="Genomic_DNA"/>
</dbReference>
<name>A0ABD4A233_9BACI</name>
<comment type="caution">
    <text evidence="1">The sequence shown here is derived from an EMBL/GenBank/DDBJ whole genome shotgun (WGS) entry which is preliminary data.</text>
</comment>
<dbReference type="Proteomes" id="UP000032076">
    <property type="component" value="Unassembled WGS sequence"/>
</dbReference>
<reference evidence="1 2" key="1">
    <citation type="submission" date="2015-01" db="EMBL/GenBank/DDBJ databases">
        <title>Draft Genome Sequences of Four Bacillus thermoamylovorans Strains, Isolated From Food Products.</title>
        <authorList>
            <person name="Krawcyk A.O."/>
            <person name="Berendsen E.M."/>
            <person name="Eijlander R.T."/>
            <person name="de Jong A."/>
            <person name="Wells-Bennik M."/>
            <person name="Kuipers O.P."/>
        </authorList>
    </citation>
    <scope>NUCLEOTIDE SEQUENCE [LARGE SCALE GENOMIC DNA]</scope>
    <source>
        <strain evidence="1 2">B4167</strain>
    </source>
</reference>
<dbReference type="AlphaFoldDB" id="A0ABD4A233"/>
<protein>
    <submittedName>
        <fullName evidence="1">Uncharacterized protein</fullName>
    </submittedName>
</protein>
<organism evidence="1 2">
    <name type="scientific">Caldibacillus thermoamylovorans</name>
    <dbReference type="NCBI Taxonomy" id="35841"/>
    <lineage>
        <taxon>Bacteria</taxon>
        <taxon>Bacillati</taxon>
        <taxon>Bacillota</taxon>
        <taxon>Bacilli</taxon>
        <taxon>Bacillales</taxon>
        <taxon>Bacillaceae</taxon>
        <taxon>Caldibacillus</taxon>
    </lineage>
</organism>
<gene>
    <name evidence="1" type="ORF">B4167_1019</name>
</gene>
<proteinExistence type="predicted"/>
<evidence type="ECO:0000313" key="1">
    <source>
        <dbReference type="EMBL" id="KIO70327.1"/>
    </source>
</evidence>
<sequence length="201" mass="23112">MGVGTMNILHTEDYLMKLNYQLKFNHFLYWNGKMKKITAGENWLMDGSFHINCRYLHTKDDFLLAKLSISNLTDQRVQIKVFVESNLNELKNNYVFVSPKKDVLFLTNEDGLFLASGMINGTSMSQYGVLKKYQYIEKICDGVIPFNPIGTGNVVGLYTLEQLLVPYETTVAYTWTLASKTFSEKELLSRDEQLKSRLAFS</sequence>